<evidence type="ECO:0000259" key="2">
    <source>
        <dbReference type="Pfam" id="PF24545"/>
    </source>
</evidence>
<name>A0A8J2RJW0_9CRUS</name>
<dbReference type="InterPro" id="IPR058541">
    <property type="entry name" value="Ig_TPPC8_1st"/>
</dbReference>
<dbReference type="PANTHER" id="PTHR12975">
    <property type="entry name" value="TRANSPORT PROTEIN TRAPP"/>
    <property type="match status" value="1"/>
</dbReference>
<dbReference type="GO" id="GO:1990072">
    <property type="term" value="C:TRAPPIII protein complex"/>
    <property type="evidence" value="ECO:0007669"/>
    <property type="project" value="TreeGrafter"/>
</dbReference>
<keyword evidence="5" id="KW-1185">Reference proteome</keyword>
<evidence type="ECO:0000259" key="1">
    <source>
        <dbReference type="Pfam" id="PF24542"/>
    </source>
</evidence>
<evidence type="ECO:0008006" key="6">
    <source>
        <dbReference type="Google" id="ProtNLM"/>
    </source>
</evidence>
<dbReference type="PANTHER" id="PTHR12975:SF6">
    <property type="entry name" value="TRAFFICKING PROTEIN PARTICLE COMPLEX SUBUNIT 8"/>
    <property type="match status" value="1"/>
</dbReference>
<gene>
    <name evidence="4" type="ORF">DGAL_LOCUS5415</name>
</gene>
<dbReference type="Pfam" id="PF24546">
    <property type="entry name" value="Ig_TPPC8_3rd"/>
    <property type="match status" value="1"/>
</dbReference>
<dbReference type="InterPro" id="IPR058540">
    <property type="entry name" value="Ig_TPPC8_3rd"/>
</dbReference>
<comment type="caution">
    <text evidence="4">The sequence shown here is derived from an EMBL/GenBank/DDBJ whole genome shotgun (WGS) entry which is preliminary data.</text>
</comment>
<protein>
    <recommendedName>
        <fullName evidence="6">Trafficking protein particle complex subunit 8</fullName>
    </recommendedName>
</protein>
<dbReference type="Pfam" id="PF12739">
    <property type="entry name" value="TRAPPC-Trs85"/>
    <property type="match status" value="1"/>
</dbReference>
<accession>A0A8J2RJW0</accession>
<dbReference type="InterPro" id="IPR024420">
    <property type="entry name" value="TRAPP_III_complex_Trs85"/>
</dbReference>
<sequence>MMMPINTVGGPSASEVIQQAFCPAIAVLSSPDVDVVCSKNRLTFVELLQPFSRLSVEGQIRDVNQALHSVTHFRLSVRDISWRPASSILARRLLSEAVTSFSVNENKVIVIGDADSIEINPHTPWYDSWRETLWSCLEMTDHDFARHYLATLLVVSSSHPNPMEQFQQLNDQLTQLMSSNGTMDGPRWFNMLSLRYHVLVHDACDGEASKAEELLQTMRNAYGSQGCYLLVINSKPKKGSMIEPGLPAPDPWLRFLPRKASKRSIWKKSDASIEGESLVDGADAGEMELPVKVVEGTSSQSLGLPKIPLMDALQDAMQEININSILAPSASTSALSSLTRDDGTNMKNNLSQRSAVEIKDDPLNAGLGITTGRLSVDESDGTGLILAPNVVESELHGGCLTTEDLDRIQSLVNTFCISSLLPHMERQMRLLNESASARKSTHRSLLSATKRWFGSNRPGGLQTPQTVAVSYHPESVQLQLRRLGDLAFLLGHYELAYHSYHSAKKDFEADQAWLHYAGAMEMAALSVFLQSGHSRSTPFHYFDKALTTYLQTCKMPYWATRCAVLASECLKATNQYSDAALQLIRLTSEDADLRSAVLLEQAALCFLRSAVKPNSSTGDATKPNMLPLIRKYAFHMILAGHRFGKSGQKRHASRAYQLALQVYKGHGWSLAEDHIHYTVGRQCLNRQQIEAACQALGALLKPDSMQTAAQQTAYLNEFIHVHQLLNKHRENEIKTSTILPVLPLPVIDSNQIRVLVDTKDPMENICPPVSEATHVTFNDDEVHHAKWASMEEKLVQSVFGTTHALFRPTNLLFSNTTSNTAHPQTYCDDLISLELPLTNPLRIPVLLCDIRLLWNFSGADGNLSNLLTSNNNPLVTTYILPRIVLNPSSSHKIILNVKPKAEGMLTIEGVAFDLRPVNVEPSAAVVGLVSSVSGRVMFSLRGPRLNTTQQERHGKVYASDKRLSIQVGPRMPKLQVLFHSLPEFLFSGEIRPVVVELSNICPSVPVANIIIASNDPLHLTFDLPRIESNSNRNDQVALYRWDPSQKSTKMWLKGTENVGLTSLDLMFFSTNPAIKARYRLLRHCSKIFVSSSLSLGAWIQRVPSGEDRTETLAVQLQVRNLRDADDTSLSGIEIYQVALLSNRWQLQSDQSTIPDGVLHPQESLIGVLLAIRGAEKREYNESVVLKLPSHGRSVDFQLEPYRSFVKEFQKTTPDTTLVVCWTATQASEDGFGTLLIEGQHYFGWNSQDITSSSLPETSLKSTQQLVTYSMEYSTKVFHDFDQQKLCVIPVILYLQNCSQQQVEVHYSANFNTGKPPRASQLYMPEAASPLLWIGRVQGDVCLKDTPEVVHLTIAVSRPGAYSLVQGLHIDAKMLGENVRVPCPKIEYTLIVDHKKV</sequence>
<reference evidence="4" key="1">
    <citation type="submission" date="2021-11" db="EMBL/GenBank/DDBJ databases">
        <authorList>
            <person name="Schell T."/>
        </authorList>
    </citation>
    <scope>NUCLEOTIDE SEQUENCE</scope>
    <source>
        <strain evidence="4">M5</strain>
    </source>
</reference>
<dbReference type="Proteomes" id="UP000789390">
    <property type="component" value="Unassembled WGS sequence"/>
</dbReference>
<dbReference type="InterPro" id="IPR057651">
    <property type="entry name" value="Ig_TPPC8_C"/>
</dbReference>
<evidence type="ECO:0000313" key="4">
    <source>
        <dbReference type="EMBL" id="CAH0102891.1"/>
    </source>
</evidence>
<dbReference type="Pfam" id="PF24545">
    <property type="entry name" value="Ig_TPPC8_1st"/>
    <property type="match status" value="1"/>
</dbReference>
<dbReference type="Pfam" id="PF24542">
    <property type="entry name" value="Ig_TPPC8_C"/>
    <property type="match status" value="1"/>
</dbReference>
<feature type="domain" description="TPPC8 third Ig-like" evidence="3">
    <location>
        <begin position="1086"/>
        <end position="1164"/>
    </location>
</feature>
<evidence type="ECO:0000313" key="5">
    <source>
        <dbReference type="Proteomes" id="UP000789390"/>
    </source>
</evidence>
<feature type="domain" description="TPPC8 first Ig-like" evidence="2">
    <location>
        <begin position="779"/>
        <end position="983"/>
    </location>
</feature>
<feature type="domain" description="TPPC8 C-terminal Ig-like" evidence="1">
    <location>
        <begin position="1265"/>
        <end position="1364"/>
    </location>
</feature>
<evidence type="ECO:0000259" key="3">
    <source>
        <dbReference type="Pfam" id="PF24546"/>
    </source>
</evidence>
<organism evidence="4 5">
    <name type="scientific">Daphnia galeata</name>
    <dbReference type="NCBI Taxonomy" id="27404"/>
    <lineage>
        <taxon>Eukaryota</taxon>
        <taxon>Metazoa</taxon>
        <taxon>Ecdysozoa</taxon>
        <taxon>Arthropoda</taxon>
        <taxon>Crustacea</taxon>
        <taxon>Branchiopoda</taxon>
        <taxon>Diplostraca</taxon>
        <taxon>Cladocera</taxon>
        <taxon>Anomopoda</taxon>
        <taxon>Daphniidae</taxon>
        <taxon>Daphnia</taxon>
    </lineage>
</organism>
<dbReference type="OrthoDB" id="203724at2759"/>
<dbReference type="EMBL" id="CAKKLH010000096">
    <property type="protein sequence ID" value="CAH0102891.1"/>
    <property type="molecule type" value="Genomic_DNA"/>
</dbReference>
<proteinExistence type="predicted"/>